<organism evidence="2 5">
    <name type="scientific">Mycobacterium tuberculosis</name>
    <dbReference type="NCBI Taxonomy" id="1773"/>
    <lineage>
        <taxon>Bacteria</taxon>
        <taxon>Bacillati</taxon>
        <taxon>Actinomycetota</taxon>
        <taxon>Actinomycetes</taxon>
        <taxon>Mycobacteriales</taxon>
        <taxon>Mycobacteriaceae</taxon>
        <taxon>Mycobacterium</taxon>
        <taxon>Mycobacterium tuberculosis complex</taxon>
    </lineage>
</organism>
<dbReference type="EMBL" id="CHKL01000009">
    <property type="protein sequence ID" value="COV56718.1"/>
    <property type="molecule type" value="Genomic_DNA"/>
</dbReference>
<dbReference type="AntiFam" id="ANF00217">
    <property type="entry name" value="Shadow ORF (opposite uvrB)"/>
</dbReference>
<feature type="region of interest" description="Disordered" evidence="1">
    <location>
        <begin position="194"/>
        <end position="219"/>
    </location>
</feature>
<evidence type="ECO:0000313" key="3">
    <source>
        <dbReference type="EMBL" id="COV56718.1"/>
    </source>
</evidence>
<proteinExistence type="predicted"/>
<evidence type="ECO:0000313" key="4">
    <source>
        <dbReference type="Proteomes" id="UP000048600"/>
    </source>
</evidence>
<dbReference type="Proteomes" id="UP000048600">
    <property type="component" value="Unassembled WGS sequence"/>
</dbReference>
<evidence type="ECO:0000313" key="5">
    <source>
        <dbReference type="Proteomes" id="UP000048948"/>
    </source>
</evidence>
<feature type="region of interest" description="Disordered" evidence="1">
    <location>
        <begin position="310"/>
        <end position="345"/>
    </location>
</feature>
<name>A0A655EAA0_MYCTX</name>
<reference evidence="4 5" key="1">
    <citation type="submission" date="2015-03" db="EMBL/GenBank/DDBJ databases">
        <authorList>
            <consortium name="Pathogen Informatics"/>
        </authorList>
    </citation>
    <scope>NUCLEOTIDE SEQUENCE [LARGE SCALE GENOMIC DNA]</scope>
    <source>
        <strain evidence="2 5">Bir 172</strain>
        <strain evidence="3 4">P00601463</strain>
    </source>
</reference>
<evidence type="ECO:0000313" key="2">
    <source>
        <dbReference type="EMBL" id="CKT15635.1"/>
    </source>
</evidence>
<dbReference type="Proteomes" id="UP000048948">
    <property type="component" value="Unassembled WGS sequence"/>
</dbReference>
<accession>A0A655EAA0</accession>
<evidence type="ECO:0000256" key="1">
    <source>
        <dbReference type="SAM" id="MobiDB-lite"/>
    </source>
</evidence>
<protein>
    <submittedName>
        <fullName evidence="2">Uncharacterized protein</fullName>
    </submittedName>
</protein>
<dbReference type="AlphaFoldDB" id="A0A655EAA0"/>
<feature type="compositionally biased region" description="Basic and acidic residues" evidence="1">
    <location>
        <begin position="325"/>
        <end position="339"/>
    </location>
</feature>
<gene>
    <name evidence="3" type="ORF">ERS007741_00186</name>
    <name evidence="2" type="ORF">ERS027646_03073</name>
</gene>
<dbReference type="EMBL" id="CNGE01000658">
    <property type="protein sequence ID" value="CKT15635.1"/>
    <property type="molecule type" value="Genomic_DNA"/>
</dbReference>
<sequence>MRHPLRTGDVMGSGKDPQRVDLADNLAGQRVQIVQRLDLVAEELDANRQLFVGGDDLDGVAAHPKRAASKGHVVSGVLHVDQQPQQPIARHFLAHLQLDGAVQVGLRCAQAVDAGHRSHHHHVTTRQQRRGRGVPQPLHVVVDGAILFDISVGLRDIRLRLVVVVVRDEVLDGVVRQHLSQFVRQLGGQRLVGRHHQGGPLQAFDQPRGGRRLPGAGGAEQHHVTLPRVDPPLQLVDCGRLVAGRSMRTDHLEVTAGAHNLLDRAILRMRDHRMLGSESHANQPRATRGHTVRRACAECHQYRRVDVPARLVRPDRVSHSPTQARDVRPDRPHQYRSEGHSAGGR</sequence>